<evidence type="ECO:0000256" key="4">
    <source>
        <dbReference type="ARBA" id="ARBA00023186"/>
    </source>
</evidence>
<dbReference type="InterPro" id="IPR016153">
    <property type="entry name" value="Heat_shock_Hsp33_N"/>
</dbReference>
<feature type="disulfide bond" description="Redox-active" evidence="6">
    <location>
        <begin position="270"/>
        <end position="273"/>
    </location>
</feature>
<evidence type="ECO:0000256" key="1">
    <source>
        <dbReference type="ARBA" id="ARBA00022490"/>
    </source>
</evidence>
<keyword evidence="3 6" id="KW-1015">Disulfide bond</keyword>
<proteinExistence type="inferred from homology"/>
<feature type="disulfide bond" description="Redox-active" evidence="6">
    <location>
        <begin position="237"/>
        <end position="239"/>
    </location>
</feature>
<dbReference type="Gene3D" id="3.90.1280.10">
    <property type="entry name" value="HSP33 redox switch-like"/>
    <property type="match status" value="1"/>
</dbReference>
<dbReference type="InParanoid" id="B8E253"/>
<evidence type="ECO:0000256" key="5">
    <source>
        <dbReference type="ARBA" id="ARBA00023284"/>
    </source>
</evidence>
<dbReference type="STRING" id="515635.Dtur_1050"/>
<dbReference type="InterPro" id="IPR016154">
    <property type="entry name" value="Heat_shock_Hsp33_C"/>
</dbReference>
<keyword evidence="2 6" id="KW-0862">Zinc</keyword>
<keyword evidence="1 6" id="KW-0963">Cytoplasm</keyword>
<dbReference type="AlphaFoldDB" id="B8E253"/>
<dbReference type="NCBIfam" id="NF001033">
    <property type="entry name" value="PRK00114.1"/>
    <property type="match status" value="1"/>
</dbReference>
<comment type="subcellular location">
    <subcellularLocation>
        <location evidence="6">Cytoplasm</location>
    </subcellularLocation>
</comment>
<sequence>MDYLIRGISMDKRIVAYVARTTDLVEQARKIHKASPTAIAALGRTLTLAAIMGKMLKKDEERISLQITGNGPLGNIFAEADPKGNVRGFIKRAYIDLPPTPDGKLDVPSAVGKDGTLSVIRDLGLKEPYRGVVPLISGGIAKDLAYYFTYSEQLPSAVAAGVYVNKDGRVISAGGYIVQIIENADNDMVDILESNIKNLDPPSKMILEGKTPEEIMSKIFKDIDYEQFSREYLKYSCRCNRERAENTLIALGIKELEELIEKEKSIEVKCEFCGKIYIFNKNNIEEIINQLKNKT</sequence>
<dbReference type="PANTHER" id="PTHR30111">
    <property type="entry name" value="33 KDA CHAPERONIN"/>
    <property type="match status" value="1"/>
</dbReference>
<dbReference type="CDD" id="cd00498">
    <property type="entry name" value="Hsp33"/>
    <property type="match status" value="1"/>
</dbReference>
<dbReference type="GO" id="GO:0044183">
    <property type="term" value="F:protein folding chaperone"/>
    <property type="evidence" value="ECO:0000318"/>
    <property type="project" value="GO_Central"/>
</dbReference>
<dbReference type="GO" id="GO:0042026">
    <property type="term" value="P:protein refolding"/>
    <property type="evidence" value="ECO:0000318"/>
    <property type="project" value="GO_Central"/>
</dbReference>
<dbReference type="Gene3D" id="3.55.30.10">
    <property type="entry name" value="Hsp33 domain"/>
    <property type="match status" value="1"/>
</dbReference>
<dbReference type="HOGENOM" id="CLU_054493_1_0_0"/>
<dbReference type="HAMAP" id="MF_00117">
    <property type="entry name" value="HslO"/>
    <property type="match status" value="1"/>
</dbReference>
<dbReference type="EnsemblBacteria" id="ACK42330">
    <property type="protein sequence ID" value="ACK42330"/>
    <property type="gene ID" value="Dtur_1050"/>
</dbReference>
<dbReference type="SUPFAM" id="SSF64397">
    <property type="entry name" value="Hsp33 domain"/>
    <property type="match status" value="1"/>
</dbReference>
<comment type="function">
    <text evidence="6">Redox regulated molecular chaperone. Protects both thermally unfolding and oxidatively damaged proteins from irreversible aggregation. Plays an important role in the bacterial defense system toward oxidative stress.</text>
</comment>
<evidence type="ECO:0000256" key="6">
    <source>
        <dbReference type="HAMAP-Rule" id="MF_00117"/>
    </source>
</evidence>
<dbReference type="GO" id="GO:0005737">
    <property type="term" value="C:cytoplasm"/>
    <property type="evidence" value="ECO:0000318"/>
    <property type="project" value="GO_Central"/>
</dbReference>
<dbReference type="SUPFAM" id="SSF118352">
    <property type="entry name" value="HSP33 redox switch-like"/>
    <property type="match status" value="1"/>
</dbReference>
<keyword evidence="4 6" id="KW-0143">Chaperone</keyword>
<dbReference type="PIRSF" id="PIRSF005261">
    <property type="entry name" value="Heat_shock_Hsp33"/>
    <property type="match status" value="1"/>
</dbReference>
<evidence type="ECO:0000256" key="2">
    <source>
        <dbReference type="ARBA" id="ARBA00022833"/>
    </source>
</evidence>
<gene>
    <name evidence="6" type="primary">hslO</name>
    <name evidence="7" type="ordered locus">Dtur_1050</name>
</gene>
<dbReference type="RefSeq" id="WP_012583413.1">
    <property type="nucleotide sequence ID" value="NC_011661.1"/>
</dbReference>
<name>B8E253_DICTD</name>
<dbReference type="PANTHER" id="PTHR30111:SF1">
    <property type="entry name" value="33 KDA CHAPERONIN"/>
    <property type="match status" value="1"/>
</dbReference>
<accession>B8E253</accession>
<comment type="PTM">
    <text evidence="6">Under oxidizing conditions two disulfide bonds are formed involving the reactive cysteines. Under reducing conditions zinc is bound to the reactive cysteines and the protein is inactive.</text>
</comment>
<evidence type="ECO:0000256" key="3">
    <source>
        <dbReference type="ARBA" id="ARBA00023157"/>
    </source>
</evidence>
<dbReference type="FunCoup" id="B8E253">
    <property type="interactions" value="105"/>
</dbReference>
<reference evidence="8" key="1">
    <citation type="journal article" date="2016" name="Front. Microbiol.">
        <title>The complete genome sequence of hyperthermophile Dictyoglomus turgidum DSM 6724 reveals a specialized carbohydrate fermentor.</title>
        <authorList>
            <person name="Brumm P.J."/>
            <person name="Gowda K."/>
            <person name="Robb F.T."/>
            <person name="Mead D.A."/>
        </authorList>
    </citation>
    <scope>NUCLEOTIDE SEQUENCE [LARGE SCALE GENOMIC DNA]</scope>
    <source>
        <strain evidence="8">DSM 6724 / Z-1310</strain>
    </source>
</reference>
<dbReference type="EMBL" id="CP001251">
    <property type="protein sequence ID" value="ACK42330.1"/>
    <property type="molecule type" value="Genomic_DNA"/>
</dbReference>
<organism evidence="7 8">
    <name type="scientific">Dictyoglomus turgidum (strain DSM 6724 / Z-1310)</name>
    <dbReference type="NCBI Taxonomy" id="515635"/>
    <lineage>
        <taxon>Bacteria</taxon>
        <taxon>Pseudomonadati</taxon>
        <taxon>Dictyoglomota</taxon>
        <taxon>Dictyoglomia</taxon>
        <taxon>Dictyoglomales</taxon>
        <taxon>Dictyoglomaceae</taxon>
        <taxon>Dictyoglomus</taxon>
    </lineage>
</organism>
<keyword evidence="5 6" id="KW-0676">Redox-active center</keyword>
<dbReference type="InterPro" id="IPR000397">
    <property type="entry name" value="Heat_shock_Hsp33"/>
</dbReference>
<protein>
    <recommendedName>
        <fullName evidence="6">33 kDa chaperonin</fullName>
    </recommendedName>
    <alternativeName>
        <fullName evidence="6">Heat shock protein 33 homolog</fullName>
        <shortName evidence="6">HSP33</shortName>
    </alternativeName>
</protein>
<dbReference type="eggNOG" id="COG1281">
    <property type="taxonomic scope" value="Bacteria"/>
</dbReference>
<dbReference type="Proteomes" id="UP000007719">
    <property type="component" value="Chromosome"/>
</dbReference>
<evidence type="ECO:0000313" key="7">
    <source>
        <dbReference type="EMBL" id="ACK42330.1"/>
    </source>
</evidence>
<comment type="similarity">
    <text evidence="6">Belongs to the HSP33 family.</text>
</comment>
<dbReference type="Pfam" id="PF01430">
    <property type="entry name" value="HSP33"/>
    <property type="match status" value="1"/>
</dbReference>
<dbReference type="GO" id="GO:0051082">
    <property type="term" value="F:unfolded protein binding"/>
    <property type="evidence" value="ECO:0007669"/>
    <property type="project" value="UniProtKB-UniRule"/>
</dbReference>
<evidence type="ECO:0000313" key="8">
    <source>
        <dbReference type="Proteomes" id="UP000007719"/>
    </source>
</evidence>
<dbReference type="KEGG" id="dtu:Dtur_1050"/>
<dbReference type="OrthoDB" id="9776534at2"/>
<keyword evidence="8" id="KW-1185">Reference proteome</keyword>